<dbReference type="Proteomes" id="UP000238937">
    <property type="component" value="Unassembled WGS sequence"/>
</dbReference>
<dbReference type="EMBL" id="PVWO01000268">
    <property type="protein sequence ID" value="PSB54321.1"/>
    <property type="molecule type" value="Genomic_DNA"/>
</dbReference>
<comment type="caution">
    <text evidence="1">The sequence shown here is derived from an EMBL/GenBank/DDBJ whole genome shotgun (WGS) entry which is preliminary data.</text>
</comment>
<protein>
    <submittedName>
        <fullName evidence="1">Uncharacterized protein</fullName>
    </submittedName>
</protein>
<evidence type="ECO:0000313" key="1">
    <source>
        <dbReference type="EMBL" id="PSB54321.1"/>
    </source>
</evidence>
<sequence length="63" mass="7301">MFAFDGKHQIEAHKTIIYRGDRLRSRFTKVTLSEDAIICKLLVISAGRLARSENYRAMFARIN</sequence>
<name>A0A2T1GAU6_9CYAN</name>
<dbReference type="AlphaFoldDB" id="A0A2T1GAU6"/>
<accession>A0A2T1GAU6</accession>
<reference evidence="1 2" key="1">
    <citation type="submission" date="2018-03" db="EMBL/GenBank/DDBJ databases">
        <title>The ancient ancestry and fast evolution of plastids.</title>
        <authorList>
            <person name="Moore K.R."/>
            <person name="Magnabosco C."/>
            <person name="Momper L."/>
            <person name="Gold D.A."/>
            <person name="Bosak T."/>
            <person name="Fournier G.P."/>
        </authorList>
    </citation>
    <scope>NUCLEOTIDE SEQUENCE [LARGE SCALE GENOMIC DNA]</scope>
    <source>
        <strain evidence="1 2">CCALA 037</strain>
    </source>
</reference>
<organism evidence="1 2">
    <name type="scientific">Chamaesiphon polymorphus CCALA 037</name>
    <dbReference type="NCBI Taxonomy" id="2107692"/>
    <lineage>
        <taxon>Bacteria</taxon>
        <taxon>Bacillati</taxon>
        <taxon>Cyanobacteriota</taxon>
        <taxon>Cyanophyceae</taxon>
        <taxon>Gomontiellales</taxon>
        <taxon>Chamaesiphonaceae</taxon>
        <taxon>Chamaesiphon</taxon>
    </lineage>
</organism>
<proteinExistence type="predicted"/>
<evidence type="ECO:0000313" key="2">
    <source>
        <dbReference type="Proteomes" id="UP000238937"/>
    </source>
</evidence>
<gene>
    <name evidence="1" type="ORF">C7B77_18495</name>
</gene>
<keyword evidence="2" id="KW-1185">Reference proteome</keyword>